<dbReference type="NCBIfam" id="TIGR02937">
    <property type="entry name" value="sigma70-ECF"/>
    <property type="match status" value="1"/>
</dbReference>
<dbReference type="Proteomes" id="UP001501411">
    <property type="component" value="Unassembled WGS sequence"/>
</dbReference>
<dbReference type="InterPro" id="IPR013249">
    <property type="entry name" value="RNA_pol_sigma70_r4_t2"/>
</dbReference>
<dbReference type="InterPro" id="IPR013324">
    <property type="entry name" value="RNA_pol_sigma_r3/r4-like"/>
</dbReference>
<organism evidence="7 8">
    <name type="scientific">Olivibacter ginsenosidimutans</name>
    <dbReference type="NCBI Taxonomy" id="1176537"/>
    <lineage>
        <taxon>Bacteria</taxon>
        <taxon>Pseudomonadati</taxon>
        <taxon>Bacteroidota</taxon>
        <taxon>Sphingobacteriia</taxon>
        <taxon>Sphingobacteriales</taxon>
        <taxon>Sphingobacteriaceae</taxon>
        <taxon>Olivibacter</taxon>
    </lineage>
</organism>
<protein>
    <submittedName>
        <fullName evidence="7">RNA polymerase sigma-70 factor</fullName>
    </submittedName>
</protein>
<keyword evidence="8" id="KW-1185">Reference proteome</keyword>
<evidence type="ECO:0000256" key="3">
    <source>
        <dbReference type="ARBA" id="ARBA00023082"/>
    </source>
</evidence>
<evidence type="ECO:0000256" key="4">
    <source>
        <dbReference type="ARBA" id="ARBA00023163"/>
    </source>
</evidence>
<dbReference type="Pfam" id="PF04542">
    <property type="entry name" value="Sigma70_r2"/>
    <property type="match status" value="1"/>
</dbReference>
<dbReference type="Pfam" id="PF08281">
    <property type="entry name" value="Sigma70_r4_2"/>
    <property type="match status" value="1"/>
</dbReference>
<sequence>MTLTGATAESERLARLKAGDQSAFEWFYHQYKYPLAANLLKLVKSEEVAEDILHDLFLKIWEGREHIDINRSFKAYLYRIATNMVTDFYRKVSRNKAYQQFLEKNSSNSYLHIDELIDQKQKQELMEKALNELSPQCQLVFKLCKLEGRSYEEVSQMLQISPNTISNHLVKASKKVKAFFANPINASYLVLLFLLD</sequence>
<gene>
    <name evidence="7" type="ORF">GCM10023231_06330</name>
</gene>
<dbReference type="InterPro" id="IPR039425">
    <property type="entry name" value="RNA_pol_sigma-70-like"/>
</dbReference>
<name>A0ABP9AHB9_9SPHI</name>
<proteinExistence type="inferred from homology"/>
<dbReference type="PANTHER" id="PTHR43133:SF46">
    <property type="entry name" value="RNA POLYMERASE SIGMA-70 FACTOR ECF SUBFAMILY"/>
    <property type="match status" value="1"/>
</dbReference>
<dbReference type="InterPro" id="IPR014284">
    <property type="entry name" value="RNA_pol_sigma-70_dom"/>
</dbReference>
<dbReference type="InterPro" id="IPR014327">
    <property type="entry name" value="RNA_pol_sigma70_bacteroid"/>
</dbReference>
<evidence type="ECO:0000313" key="7">
    <source>
        <dbReference type="EMBL" id="GAA4781510.1"/>
    </source>
</evidence>
<dbReference type="PANTHER" id="PTHR43133">
    <property type="entry name" value="RNA POLYMERASE ECF-TYPE SIGMA FACTO"/>
    <property type="match status" value="1"/>
</dbReference>
<comment type="caution">
    <text evidence="7">The sequence shown here is derived from an EMBL/GenBank/DDBJ whole genome shotgun (WGS) entry which is preliminary data.</text>
</comment>
<accession>A0ABP9AHB9</accession>
<comment type="similarity">
    <text evidence="1">Belongs to the sigma-70 factor family. ECF subfamily.</text>
</comment>
<dbReference type="EMBL" id="BAABIQ010000003">
    <property type="protein sequence ID" value="GAA4781510.1"/>
    <property type="molecule type" value="Genomic_DNA"/>
</dbReference>
<evidence type="ECO:0000256" key="2">
    <source>
        <dbReference type="ARBA" id="ARBA00023015"/>
    </source>
</evidence>
<reference evidence="8" key="1">
    <citation type="journal article" date="2019" name="Int. J. Syst. Evol. Microbiol.">
        <title>The Global Catalogue of Microorganisms (GCM) 10K type strain sequencing project: providing services to taxonomists for standard genome sequencing and annotation.</title>
        <authorList>
            <consortium name="The Broad Institute Genomics Platform"/>
            <consortium name="The Broad Institute Genome Sequencing Center for Infectious Disease"/>
            <person name="Wu L."/>
            <person name="Ma J."/>
        </authorList>
    </citation>
    <scope>NUCLEOTIDE SEQUENCE [LARGE SCALE GENOMIC DNA]</scope>
    <source>
        <strain evidence="8">JCM 18200</strain>
    </source>
</reference>
<dbReference type="RefSeq" id="WP_345230249.1">
    <property type="nucleotide sequence ID" value="NZ_BAABIQ010000003.1"/>
</dbReference>
<keyword evidence="4" id="KW-0804">Transcription</keyword>
<evidence type="ECO:0000259" key="6">
    <source>
        <dbReference type="Pfam" id="PF08281"/>
    </source>
</evidence>
<feature type="domain" description="RNA polymerase sigma factor 70 region 4 type 2" evidence="6">
    <location>
        <begin position="124"/>
        <end position="175"/>
    </location>
</feature>
<dbReference type="SUPFAM" id="SSF88946">
    <property type="entry name" value="Sigma2 domain of RNA polymerase sigma factors"/>
    <property type="match status" value="1"/>
</dbReference>
<dbReference type="InterPro" id="IPR013325">
    <property type="entry name" value="RNA_pol_sigma_r2"/>
</dbReference>
<dbReference type="InterPro" id="IPR036388">
    <property type="entry name" value="WH-like_DNA-bd_sf"/>
</dbReference>
<evidence type="ECO:0000256" key="1">
    <source>
        <dbReference type="ARBA" id="ARBA00010641"/>
    </source>
</evidence>
<dbReference type="InterPro" id="IPR007627">
    <property type="entry name" value="RNA_pol_sigma70_r2"/>
</dbReference>
<evidence type="ECO:0000313" key="8">
    <source>
        <dbReference type="Proteomes" id="UP001501411"/>
    </source>
</evidence>
<feature type="domain" description="RNA polymerase sigma-70 region 2" evidence="5">
    <location>
        <begin position="28"/>
        <end position="94"/>
    </location>
</feature>
<dbReference type="NCBIfam" id="TIGR02985">
    <property type="entry name" value="Sig70_bacteroi1"/>
    <property type="match status" value="1"/>
</dbReference>
<evidence type="ECO:0000259" key="5">
    <source>
        <dbReference type="Pfam" id="PF04542"/>
    </source>
</evidence>
<dbReference type="SUPFAM" id="SSF88659">
    <property type="entry name" value="Sigma3 and sigma4 domains of RNA polymerase sigma factors"/>
    <property type="match status" value="1"/>
</dbReference>
<keyword evidence="2" id="KW-0805">Transcription regulation</keyword>
<dbReference type="Gene3D" id="1.10.10.10">
    <property type="entry name" value="Winged helix-like DNA-binding domain superfamily/Winged helix DNA-binding domain"/>
    <property type="match status" value="1"/>
</dbReference>
<keyword evidence="3" id="KW-0731">Sigma factor</keyword>
<dbReference type="CDD" id="cd06171">
    <property type="entry name" value="Sigma70_r4"/>
    <property type="match status" value="1"/>
</dbReference>
<dbReference type="Gene3D" id="1.10.1740.10">
    <property type="match status" value="1"/>
</dbReference>